<dbReference type="AlphaFoldDB" id="A0A9X1UXW0"/>
<evidence type="ECO:0000313" key="7">
    <source>
        <dbReference type="Proteomes" id="UP001139344"/>
    </source>
</evidence>
<dbReference type="EMBL" id="JAJSON010000021">
    <property type="protein sequence ID" value="MCG9971996.1"/>
    <property type="molecule type" value="Genomic_DNA"/>
</dbReference>
<dbReference type="SUPFAM" id="SSF103088">
    <property type="entry name" value="OmpA-like"/>
    <property type="match status" value="1"/>
</dbReference>
<sequence>MLEAMVVSLQSLKFELIFATILLLSLGTRGQDGTEVLAKGSYAINLGITPQTRSNALKPYGLIYELLKEYPMEVKWVINPDKEKDGIDFSLEDRDFRSGSFVIPVSYITEDLKKNIEKWEERGVIGSFLPEDMKLPVFTDLSVAPKWTLDKQNGKIALAYFESAGIPGYAHGGYDRDNWKLPAELGVCDDIFVMPHAEPKFESHKNLYFWNRKFKGAIWAGCHAGSELENLYGMVSEGGKSELIQLNFLSEGAAGARTTGLIPFYDHRFATPPYSHELPSDPVSQYLGKSDLAMINGSERIFYPKKANKWRKGTKKIIVDHSAPDVPSLSHGPGSIIIYGHGFDDPKNGLVMYQVSHDFSGDDPANIAAIRAFLNWSFYAAEIKRKENIIQFQNIQGDKIFAARVGDDLAKKLNLDPILFDLDKAEIKNRAAKQLDEIAAYMLEYPELLIDIRSHTDSRADDSYNIELSQRRVRVTREYLINMGVEETRISGRGYGETELVNNCRNGVPCSEASHEMNRRSEFILSINCELYTGKLKL</sequence>
<keyword evidence="7" id="KW-1185">Reference proteome</keyword>
<proteinExistence type="predicted"/>
<gene>
    <name evidence="6" type="ORF">LU635_10150</name>
</gene>
<evidence type="ECO:0000256" key="4">
    <source>
        <dbReference type="PROSITE-ProRule" id="PRU00473"/>
    </source>
</evidence>
<dbReference type="PANTHER" id="PTHR30329:SF21">
    <property type="entry name" value="LIPOPROTEIN YIAD-RELATED"/>
    <property type="match status" value="1"/>
</dbReference>
<evidence type="ECO:0000256" key="3">
    <source>
        <dbReference type="ARBA" id="ARBA00023237"/>
    </source>
</evidence>
<dbReference type="InterPro" id="IPR050330">
    <property type="entry name" value="Bact_OuterMem_StrucFunc"/>
</dbReference>
<name>A0A9X1UXW0_9FLAO</name>
<dbReference type="InterPro" id="IPR006665">
    <property type="entry name" value="OmpA-like"/>
</dbReference>
<dbReference type="PANTHER" id="PTHR30329">
    <property type="entry name" value="STATOR ELEMENT OF FLAGELLAR MOTOR COMPLEX"/>
    <property type="match status" value="1"/>
</dbReference>
<comment type="caution">
    <text evidence="6">The sequence shown here is derived from an EMBL/GenBank/DDBJ whole genome shotgun (WGS) entry which is preliminary data.</text>
</comment>
<evidence type="ECO:0000313" key="6">
    <source>
        <dbReference type="EMBL" id="MCG9971996.1"/>
    </source>
</evidence>
<accession>A0A9X1UXW0</accession>
<dbReference type="GO" id="GO:0009279">
    <property type="term" value="C:cell outer membrane"/>
    <property type="evidence" value="ECO:0007669"/>
    <property type="project" value="UniProtKB-SubCell"/>
</dbReference>
<evidence type="ECO:0000259" key="5">
    <source>
        <dbReference type="PROSITE" id="PS51123"/>
    </source>
</evidence>
<dbReference type="Proteomes" id="UP001139344">
    <property type="component" value="Unassembled WGS sequence"/>
</dbReference>
<evidence type="ECO:0000256" key="1">
    <source>
        <dbReference type="ARBA" id="ARBA00004442"/>
    </source>
</evidence>
<dbReference type="PROSITE" id="PS51123">
    <property type="entry name" value="OMPA_2"/>
    <property type="match status" value="1"/>
</dbReference>
<dbReference type="RefSeq" id="WP_240098769.1">
    <property type="nucleotide sequence ID" value="NZ_JAJSON010000021.1"/>
</dbReference>
<feature type="domain" description="OmpA-like" evidence="5">
    <location>
        <begin position="407"/>
        <end position="529"/>
    </location>
</feature>
<dbReference type="CDD" id="cd07185">
    <property type="entry name" value="OmpA_C-like"/>
    <property type="match status" value="1"/>
</dbReference>
<reference evidence="6" key="1">
    <citation type="submission" date="2021-12" db="EMBL/GenBank/DDBJ databases">
        <title>Description of Gramella crocea sp. nov., a new bacterium isolated from activated sludge.</title>
        <authorList>
            <person name="Zhang X."/>
        </authorList>
    </citation>
    <scope>NUCLEOTIDE SEQUENCE</scope>
    <source>
        <strain evidence="6">YB25</strain>
    </source>
</reference>
<dbReference type="PRINTS" id="PR01021">
    <property type="entry name" value="OMPADOMAIN"/>
</dbReference>
<dbReference type="InterPro" id="IPR036737">
    <property type="entry name" value="OmpA-like_sf"/>
</dbReference>
<dbReference type="InterPro" id="IPR006664">
    <property type="entry name" value="OMP_bac"/>
</dbReference>
<comment type="subcellular location">
    <subcellularLocation>
        <location evidence="1">Cell outer membrane</location>
    </subcellularLocation>
</comment>
<evidence type="ECO:0000256" key="2">
    <source>
        <dbReference type="ARBA" id="ARBA00023136"/>
    </source>
</evidence>
<keyword evidence="2 4" id="KW-0472">Membrane</keyword>
<organism evidence="6 7">
    <name type="scientific">Christiangramia crocea</name>
    <dbReference type="NCBI Taxonomy" id="2904124"/>
    <lineage>
        <taxon>Bacteria</taxon>
        <taxon>Pseudomonadati</taxon>
        <taxon>Bacteroidota</taxon>
        <taxon>Flavobacteriia</taxon>
        <taxon>Flavobacteriales</taxon>
        <taxon>Flavobacteriaceae</taxon>
        <taxon>Christiangramia</taxon>
    </lineage>
</organism>
<dbReference type="Gene3D" id="3.30.1330.60">
    <property type="entry name" value="OmpA-like domain"/>
    <property type="match status" value="1"/>
</dbReference>
<dbReference type="Pfam" id="PF00691">
    <property type="entry name" value="OmpA"/>
    <property type="match status" value="1"/>
</dbReference>
<protein>
    <submittedName>
        <fullName evidence="6">OmpA family protein</fullName>
    </submittedName>
</protein>
<keyword evidence="3" id="KW-0998">Cell outer membrane</keyword>